<name>A0A6F8ZKJ6_9CAUD</name>
<proteinExistence type="predicted"/>
<sequence>MLRNLINRLLRPLLAQRYIVRLEPFVLADLRRKVGGTCIVTSQTTEHMAGYQLGIAHVLNVLQEGYTVSRS</sequence>
<evidence type="ECO:0000313" key="2">
    <source>
        <dbReference type="Proteomes" id="UP000501273"/>
    </source>
</evidence>
<evidence type="ECO:0000313" key="1">
    <source>
        <dbReference type="EMBL" id="CAB1282940.1"/>
    </source>
</evidence>
<organism evidence="1 2">
    <name type="scientific">Xylella phage Cota</name>
    <dbReference type="NCBI Taxonomy" id="2699877"/>
    <lineage>
        <taxon>Viruses</taxon>
        <taxon>Duplodnaviria</taxon>
        <taxon>Heunggongvirae</taxon>
        <taxon>Uroviricota</taxon>
        <taxon>Caudoviricetes</taxon>
        <taxon>Autographivirales</taxon>
        <taxon>Autonotataviridae</taxon>
        <taxon>Cotavirus</taxon>
        <taxon>Cotavirus cota</taxon>
    </lineage>
</organism>
<dbReference type="EMBL" id="LR778216">
    <property type="protein sequence ID" value="CAB1282940.1"/>
    <property type="molecule type" value="Genomic_DNA"/>
</dbReference>
<reference evidence="1 2" key="1">
    <citation type="submission" date="2020-03" db="EMBL/GenBank/DDBJ databases">
        <authorList>
            <person name="Ansaldi M."/>
            <person name="Clavijo F."/>
        </authorList>
    </citation>
    <scope>NUCLEOTIDE SEQUENCE [LARGE SCALE GENOMIC DNA]</scope>
</reference>
<dbReference type="Proteomes" id="UP000501273">
    <property type="component" value="Chromosome"/>
</dbReference>
<accession>A0A6F8ZKJ6</accession>
<keyword evidence="2" id="KW-1185">Reference proteome</keyword>
<protein>
    <submittedName>
        <fullName evidence="1">Phage RNAP1, RNAP2/DNA Complex, RNA polymerase</fullName>
    </submittedName>
</protein>